<accession>A0A9X1VCW9</accession>
<dbReference type="AlphaFoldDB" id="A0A9X1VCW9"/>
<dbReference type="PANTHER" id="PTHR30483">
    <property type="entry name" value="LEUCINE-SPECIFIC-BINDING PROTEIN"/>
    <property type="match status" value="1"/>
</dbReference>
<evidence type="ECO:0000256" key="3">
    <source>
        <dbReference type="SAM" id="SignalP"/>
    </source>
</evidence>
<name>A0A9X1VCW9_9BACL</name>
<dbReference type="Gene3D" id="3.40.50.2300">
    <property type="match status" value="2"/>
</dbReference>
<keyword evidence="6" id="KW-1185">Reference proteome</keyword>
<comment type="caution">
    <text evidence="5">The sequence shown here is derived from an EMBL/GenBank/DDBJ whole genome shotgun (WGS) entry which is preliminary data.</text>
</comment>
<feature type="signal peptide" evidence="3">
    <location>
        <begin position="1"/>
        <end position="22"/>
    </location>
</feature>
<sequence length="409" mass="43339">MRTRYQWAGIVMTATVVASLMAGCGTNSTPSATGSGPSNSAIKIGVVTALSGALADYGQEWKRGFTIGLQYATGGTDKIDGHPIQVIWSDGDSTPTQSVIDAKNLLQSDGVNVLAGGVNSASAIAMEPLAQKYQTVYMVGPAVADSITGKHYNKYIFKISPNSYMEAKAAVMSISTPGATVAQLAPSYAFGYDSVAAFQQLATQAGLKDILNVYADPTATDFTPQLTKILQAHPKYLFVTWAGAPGPWNSIVNMQLEKQGITVVTGIPNIAAIQALFGNFAGMHGFTTYFYTLPHNPINNYLIAHDQSEFHTVPDLFDPDGMAAAIAIVDGLKKTDGNANGNALSAALSGMTFQGPKGTYRFRASDHQALQNQYSVVLKNEPGFNYPVPTLLKVITANETIPPVLNNGQ</sequence>
<keyword evidence="2 3" id="KW-0732">Signal</keyword>
<protein>
    <recommendedName>
        <fullName evidence="4">Leucine-binding protein domain-containing protein</fullName>
    </recommendedName>
</protein>
<proteinExistence type="inferred from homology"/>
<evidence type="ECO:0000259" key="4">
    <source>
        <dbReference type="Pfam" id="PF13458"/>
    </source>
</evidence>
<reference evidence="5" key="1">
    <citation type="submission" date="2022-03" db="EMBL/GenBank/DDBJ databases">
        <title>Draft Genome Sequence of Firmicute Strain S0AB, a Heterotrophic Iron/Sulfur-Oxidizing Extreme Acidophile.</title>
        <authorList>
            <person name="Vergara E."/>
            <person name="Pakostova E."/>
            <person name="Johnson D.B."/>
            <person name="Holmes D.S."/>
        </authorList>
    </citation>
    <scope>NUCLEOTIDE SEQUENCE</scope>
    <source>
        <strain evidence="5">S0AB</strain>
    </source>
</reference>
<dbReference type="InterPro" id="IPR028081">
    <property type="entry name" value="Leu-bd"/>
</dbReference>
<feature type="chain" id="PRO_5040868526" description="Leucine-binding protein domain-containing protein" evidence="3">
    <location>
        <begin position="23"/>
        <end position="409"/>
    </location>
</feature>
<dbReference type="Proteomes" id="UP001139263">
    <property type="component" value="Unassembled WGS sequence"/>
</dbReference>
<dbReference type="InterPro" id="IPR051010">
    <property type="entry name" value="BCAA_transport"/>
</dbReference>
<comment type="similarity">
    <text evidence="1">Belongs to the leucine-binding protein family.</text>
</comment>
<dbReference type="CDD" id="cd06328">
    <property type="entry name" value="PBP1_SBP-like"/>
    <property type="match status" value="1"/>
</dbReference>
<dbReference type="InterPro" id="IPR028082">
    <property type="entry name" value="Peripla_BP_I"/>
</dbReference>
<evidence type="ECO:0000313" key="5">
    <source>
        <dbReference type="EMBL" id="MCI0183757.1"/>
    </source>
</evidence>
<dbReference type="PANTHER" id="PTHR30483:SF6">
    <property type="entry name" value="PERIPLASMIC BINDING PROTEIN OF ABC TRANSPORTER FOR NATURAL AMINO ACIDS"/>
    <property type="match status" value="1"/>
</dbReference>
<organism evidence="5 6">
    <name type="scientific">Sulfoacidibacillus ferrooxidans</name>
    <dbReference type="NCBI Taxonomy" id="2005001"/>
    <lineage>
        <taxon>Bacteria</taxon>
        <taxon>Bacillati</taxon>
        <taxon>Bacillota</taxon>
        <taxon>Bacilli</taxon>
        <taxon>Bacillales</taxon>
        <taxon>Alicyclobacillaceae</taxon>
        <taxon>Sulfoacidibacillus</taxon>
    </lineage>
</organism>
<gene>
    <name evidence="5" type="ORF">MM817_02048</name>
</gene>
<dbReference type="RefSeq" id="WP_241714429.1">
    <property type="nucleotide sequence ID" value="NZ_JALBUF010000006.1"/>
</dbReference>
<feature type="domain" description="Leucine-binding protein" evidence="4">
    <location>
        <begin position="42"/>
        <end position="379"/>
    </location>
</feature>
<evidence type="ECO:0000256" key="2">
    <source>
        <dbReference type="ARBA" id="ARBA00022729"/>
    </source>
</evidence>
<dbReference type="SUPFAM" id="SSF53822">
    <property type="entry name" value="Periplasmic binding protein-like I"/>
    <property type="match status" value="1"/>
</dbReference>
<evidence type="ECO:0000256" key="1">
    <source>
        <dbReference type="ARBA" id="ARBA00010062"/>
    </source>
</evidence>
<evidence type="ECO:0000313" key="6">
    <source>
        <dbReference type="Proteomes" id="UP001139263"/>
    </source>
</evidence>
<dbReference type="Pfam" id="PF13458">
    <property type="entry name" value="Peripla_BP_6"/>
    <property type="match status" value="1"/>
</dbReference>
<dbReference type="EMBL" id="JALBUF010000006">
    <property type="protein sequence ID" value="MCI0183757.1"/>
    <property type="molecule type" value="Genomic_DNA"/>
</dbReference>
<dbReference type="PROSITE" id="PS51257">
    <property type="entry name" value="PROKAR_LIPOPROTEIN"/>
    <property type="match status" value="1"/>
</dbReference>